<accession>A0A059B8U4</accession>
<dbReference type="InterPro" id="IPR001781">
    <property type="entry name" value="Znf_LIM"/>
</dbReference>
<dbReference type="InterPro" id="IPR003903">
    <property type="entry name" value="UIM_dom"/>
</dbReference>
<dbReference type="Gramene" id="KCW62321">
    <property type="protein sequence ID" value="KCW62321"/>
    <property type="gene ID" value="EUGRSUZ_H04966"/>
</dbReference>
<reference evidence="6" key="1">
    <citation type="submission" date="2013-07" db="EMBL/GenBank/DDBJ databases">
        <title>The genome of Eucalyptus grandis.</title>
        <authorList>
            <person name="Schmutz J."/>
            <person name="Hayes R."/>
            <person name="Myburg A."/>
            <person name="Tuskan G."/>
            <person name="Grattapaglia D."/>
            <person name="Rokhsar D.S."/>
        </authorList>
    </citation>
    <scope>NUCLEOTIDE SEQUENCE</scope>
    <source>
        <tissue evidence="6">Leaf extractions</tissue>
    </source>
</reference>
<dbReference type="AlphaFoldDB" id="A0A059B8U4"/>
<keyword evidence="1 3" id="KW-0479">Metal-binding</keyword>
<evidence type="ECO:0000259" key="5">
    <source>
        <dbReference type="PROSITE" id="PS50023"/>
    </source>
</evidence>
<evidence type="ECO:0000256" key="3">
    <source>
        <dbReference type="PROSITE-ProRule" id="PRU00125"/>
    </source>
</evidence>
<dbReference type="InParanoid" id="A0A059B8U4"/>
<name>A0A059B8U4_EUCGR</name>
<dbReference type="eggNOG" id="KOG1703">
    <property type="taxonomic scope" value="Eukaryota"/>
</dbReference>
<dbReference type="EMBL" id="KK198760">
    <property type="protein sequence ID" value="KCW62321.1"/>
    <property type="molecule type" value="Genomic_DNA"/>
</dbReference>
<dbReference type="Gene3D" id="2.10.110.10">
    <property type="entry name" value="Cysteine Rich Protein"/>
    <property type="match status" value="1"/>
</dbReference>
<dbReference type="InterPro" id="IPR022087">
    <property type="entry name" value="DA1-like_dom"/>
</dbReference>
<sequence length="497" mass="56597">MERYSQTLEGLGHGRQHQQNTDGHRFWISQQNSANKLTEYDERDAIDYAIALSLSEEDQKDDRYQSKYEQASKALLDIDKCHDKTQLVEDELLAIALQESLIVEESRQSYENSIQPHPVSSSDSRICAGCKSEIGLGDFLRCMDADWHSKCFRCHACDLAIADPEFSVSGEHPYHKKCYRDYHHLRCDVCRNYLPTNNEGMEYAFLPFWKQIYCPAHEQDGTPRCSSCDRMESRDTTYLSLDDGRKLCLECLQSAIMDTDECQPLYLEIRKFYKGMNMKVDKQIPLLLVGRQALNEAMEGETNGHHHSHETRGLCLSEGRSVPTNRFSIIQQDMRGARIEVGNLLDTIPKPHKLVHSCNVNAILILHGLPRLLTGSILAHEMMHAWLQLEGFPNLAPEVEEGICQVLAYMWLDFAINLSSTNDVSSSSLPSSSASSTSKKGKWSDFEIQLSEFLKLQIKNDISEAYGEGFRLGNEAVEKHGLRETLDYIRRTGTYPP</sequence>
<dbReference type="GO" id="GO:0046872">
    <property type="term" value="F:metal ion binding"/>
    <property type="evidence" value="ECO:0007669"/>
    <property type="project" value="UniProtKB-KW"/>
</dbReference>
<organism evidence="6">
    <name type="scientific">Eucalyptus grandis</name>
    <name type="common">Flooded gum</name>
    <dbReference type="NCBI Taxonomy" id="71139"/>
    <lineage>
        <taxon>Eukaryota</taxon>
        <taxon>Viridiplantae</taxon>
        <taxon>Streptophyta</taxon>
        <taxon>Embryophyta</taxon>
        <taxon>Tracheophyta</taxon>
        <taxon>Spermatophyta</taxon>
        <taxon>Magnoliopsida</taxon>
        <taxon>eudicotyledons</taxon>
        <taxon>Gunneridae</taxon>
        <taxon>Pentapetalae</taxon>
        <taxon>rosids</taxon>
        <taxon>malvids</taxon>
        <taxon>Myrtales</taxon>
        <taxon>Myrtaceae</taxon>
        <taxon>Myrtoideae</taxon>
        <taxon>Eucalypteae</taxon>
        <taxon>Eucalyptus</taxon>
    </lineage>
</organism>
<dbReference type="PROSITE" id="PS00478">
    <property type="entry name" value="LIM_DOMAIN_1"/>
    <property type="match status" value="1"/>
</dbReference>
<dbReference type="GO" id="GO:0043130">
    <property type="term" value="F:ubiquitin binding"/>
    <property type="evidence" value="ECO:0000318"/>
    <property type="project" value="GO_Central"/>
</dbReference>
<proteinExistence type="predicted"/>
<dbReference type="Pfam" id="PF12315">
    <property type="entry name" value="DA1-like"/>
    <property type="match status" value="1"/>
</dbReference>
<feature type="domain" description="LIM zinc-binding" evidence="5">
    <location>
        <begin position="125"/>
        <end position="185"/>
    </location>
</feature>
<dbReference type="CDD" id="cd09396">
    <property type="entry name" value="LIM_DA1"/>
    <property type="match status" value="1"/>
</dbReference>
<gene>
    <name evidence="6" type="ORF">EUGRSUZ_H04966</name>
</gene>
<dbReference type="PANTHER" id="PTHR24209">
    <property type="entry name" value="PROTEIN DA1-RELATED 2"/>
    <property type="match status" value="1"/>
</dbReference>
<evidence type="ECO:0000256" key="2">
    <source>
        <dbReference type="ARBA" id="ARBA00022833"/>
    </source>
</evidence>
<dbReference type="SMART" id="SM00132">
    <property type="entry name" value="LIM"/>
    <property type="match status" value="1"/>
</dbReference>
<dbReference type="PROSITE" id="PS50023">
    <property type="entry name" value="LIM_DOMAIN_2"/>
    <property type="match status" value="1"/>
</dbReference>
<dbReference type="STRING" id="71139.A0A059B8U4"/>
<evidence type="ECO:0000256" key="4">
    <source>
        <dbReference type="SAM" id="MobiDB-lite"/>
    </source>
</evidence>
<dbReference type="SMART" id="SM00726">
    <property type="entry name" value="UIM"/>
    <property type="match status" value="2"/>
</dbReference>
<dbReference type="SUPFAM" id="SSF57716">
    <property type="entry name" value="Glucocorticoid receptor-like (DNA-binding domain)"/>
    <property type="match status" value="1"/>
</dbReference>
<dbReference type="InterPro" id="IPR045218">
    <property type="entry name" value="DA1-like"/>
</dbReference>
<keyword evidence="3" id="KW-0440">LIM domain</keyword>
<evidence type="ECO:0000256" key="1">
    <source>
        <dbReference type="ARBA" id="ARBA00022723"/>
    </source>
</evidence>
<protein>
    <recommendedName>
        <fullName evidence="5">LIM zinc-binding domain-containing protein</fullName>
    </recommendedName>
</protein>
<keyword evidence="2 3" id="KW-0862">Zinc</keyword>
<evidence type="ECO:0000313" key="6">
    <source>
        <dbReference type="EMBL" id="KCW62321.1"/>
    </source>
</evidence>
<dbReference type="PROSITE" id="PS50330">
    <property type="entry name" value="UIM"/>
    <property type="match status" value="1"/>
</dbReference>
<dbReference type="PANTHER" id="PTHR24209:SF25">
    <property type="entry name" value="PROTEIN DA1-RELATED 1"/>
    <property type="match status" value="1"/>
</dbReference>
<dbReference type="OMA" id="CAGCKSE"/>
<feature type="region of interest" description="Disordered" evidence="4">
    <location>
        <begin position="1"/>
        <end position="21"/>
    </location>
</feature>
<dbReference type="Pfam" id="PF00412">
    <property type="entry name" value="LIM"/>
    <property type="match status" value="1"/>
</dbReference>